<evidence type="ECO:0000256" key="4">
    <source>
        <dbReference type="ARBA" id="ARBA00023136"/>
    </source>
</evidence>
<dbReference type="SUPFAM" id="SSF90123">
    <property type="entry name" value="ABC transporter transmembrane region"/>
    <property type="match status" value="1"/>
</dbReference>
<dbReference type="AlphaFoldDB" id="A0A1U7VSV0"/>
<protein>
    <submittedName>
        <fullName evidence="8">ABC transporter B family member 9-like</fullName>
    </submittedName>
</protein>
<name>A0A1U7VSV0_NICSY</name>
<dbReference type="GO" id="GO:0015421">
    <property type="term" value="F:ABC-type oligopeptide transporter activity"/>
    <property type="evidence" value="ECO:0007669"/>
    <property type="project" value="TreeGrafter"/>
</dbReference>
<dbReference type="InterPro" id="IPR039421">
    <property type="entry name" value="Type_1_exporter"/>
</dbReference>
<organism evidence="7 8">
    <name type="scientific">Nicotiana sylvestris</name>
    <name type="common">Wood tobacco</name>
    <name type="synonym">South American tobacco</name>
    <dbReference type="NCBI Taxonomy" id="4096"/>
    <lineage>
        <taxon>Eukaryota</taxon>
        <taxon>Viridiplantae</taxon>
        <taxon>Streptophyta</taxon>
        <taxon>Embryophyta</taxon>
        <taxon>Tracheophyta</taxon>
        <taxon>Spermatophyta</taxon>
        <taxon>Magnoliopsida</taxon>
        <taxon>eudicotyledons</taxon>
        <taxon>Gunneridae</taxon>
        <taxon>Pentapetalae</taxon>
        <taxon>asterids</taxon>
        <taxon>lamiids</taxon>
        <taxon>Solanales</taxon>
        <taxon>Solanaceae</taxon>
        <taxon>Nicotianoideae</taxon>
        <taxon>Nicotianeae</taxon>
        <taxon>Nicotiana</taxon>
    </lineage>
</organism>
<dbReference type="Pfam" id="PF00664">
    <property type="entry name" value="ABC_membrane"/>
    <property type="match status" value="1"/>
</dbReference>
<reference evidence="7" key="1">
    <citation type="journal article" date="2013" name="Genome Biol.">
        <title>Reference genomes and transcriptomes of Nicotiana sylvestris and Nicotiana tomentosiformis.</title>
        <authorList>
            <person name="Sierro N."/>
            <person name="Battey J.N."/>
            <person name="Ouadi S."/>
            <person name="Bovet L."/>
            <person name="Goepfert S."/>
            <person name="Bakaher N."/>
            <person name="Peitsch M.C."/>
            <person name="Ivanov N.V."/>
        </authorList>
    </citation>
    <scope>NUCLEOTIDE SEQUENCE [LARGE SCALE GENOMIC DNA]</scope>
</reference>
<dbReference type="GO" id="GO:0090374">
    <property type="term" value="P:oligopeptide export from mitochondrion"/>
    <property type="evidence" value="ECO:0007669"/>
    <property type="project" value="TreeGrafter"/>
</dbReference>
<dbReference type="GO" id="GO:0005524">
    <property type="term" value="F:ATP binding"/>
    <property type="evidence" value="ECO:0007669"/>
    <property type="project" value="InterPro"/>
</dbReference>
<dbReference type="InterPro" id="IPR027417">
    <property type="entry name" value="P-loop_NTPase"/>
</dbReference>
<evidence type="ECO:0000256" key="3">
    <source>
        <dbReference type="ARBA" id="ARBA00022989"/>
    </source>
</evidence>
<evidence type="ECO:0000256" key="1">
    <source>
        <dbReference type="ARBA" id="ARBA00004141"/>
    </source>
</evidence>
<accession>A0A1U7VSV0</accession>
<gene>
    <name evidence="8" type="primary">LOC104219086</name>
</gene>
<dbReference type="InterPro" id="IPR036640">
    <property type="entry name" value="ABC1_TM_sf"/>
</dbReference>
<keyword evidence="7" id="KW-1185">Reference proteome</keyword>
<dbReference type="PANTHER" id="PTHR43394">
    <property type="entry name" value="ATP-DEPENDENT PERMEASE MDL1, MITOCHONDRIAL"/>
    <property type="match status" value="1"/>
</dbReference>
<dbReference type="Gene3D" id="1.20.1560.10">
    <property type="entry name" value="ABC transporter type 1, transmembrane domain"/>
    <property type="match status" value="1"/>
</dbReference>
<sequence length="248" mass="27661">MWDKHFCQTLTLTTIRNADLIAIVHLGKLVEQGTHDELIKDPEGAYSQLVQMQQKTKHVENTKGNEIEELNPQKCLSYSKNVSGRSRRFSLSGRKSASKGSSSKFSFAYDLGVSGVVDFHESIRREDGAGTTEYIVDTKKRDSTKKLMSLAYLNKPELPINLVGTVAAAINGMVFPVFGFLVSTIIKIFYESHHELQKDSRFWALMFVVIGIDVMIVSPMQNYAFGVAGAKLIQRIRSMTFSKNGIGS</sequence>
<dbReference type="GO" id="GO:0005743">
    <property type="term" value="C:mitochondrial inner membrane"/>
    <property type="evidence" value="ECO:0007669"/>
    <property type="project" value="TreeGrafter"/>
</dbReference>
<keyword evidence="2 5" id="KW-0812">Transmembrane</keyword>
<feature type="transmembrane region" description="Helical" evidence="5">
    <location>
        <begin position="162"/>
        <end position="190"/>
    </location>
</feature>
<keyword evidence="3 5" id="KW-1133">Transmembrane helix</keyword>
<evidence type="ECO:0000256" key="2">
    <source>
        <dbReference type="ARBA" id="ARBA00022692"/>
    </source>
</evidence>
<dbReference type="InterPro" id="IPR011527">
    <property type="entry name" value="ABC1_TM_dom"/>
</dbReference>
<evidence type="ECO:0000313" key="7">
    <source>
        <dbReference type="Proteomes" id="UP000189701"/>
    </source>
</evidence>
<proteinExistence type="predicted"/>
<dbReference type="RefSeq" id="XP_009768021.1">
    <property type="nucleotide sequence ID" value="XM_009769719.1"/>
</dbReference>
<dbReference type="PANTHER" id="PTHR43394:SF18">
    <property type="entry name" value="ABC TRANSPORTER B FAMILY MEMBER 11-LIKE"/>
    <property type="match status" value="1"/>
</dbReference>
<dbReference type="eggNOG" id="KOG0055">
    <property type="taxonomic scope" value="Eukaryota"/>
</dbReference>
<evidence type="ECO:0000259" key="6">
    <source>
        <dbReference type="Pfam" id="PF00664"/>
    </source>
</evidence>
<evidence type="ECO:0000313" key="8">
    <source>
        <dbReference type="RefSeq" id="XP_009768021.1"/>
    </source>
</evidence>
<feature type="domain" description="ABC transmembrane type-1" evidence="6">
    <location>
        <begin position="163"/>
        <end position="243"/>
    </location>
</feature>
<dbReference type="Gene3D" id="3.40.50.300">
    <property type="entry name" value="P-loop containing nucleotide triphosphate hydrolases"/>
    <property type="match status" value="1"/>
</dbReference>
<reference evidence="8" key="2">
    <citation type="submission" date="2025-08" db="UniProtKB">
        <authorList>
            <consortium name="RefSeq"/>
        </authorList>
    </citation>
    <scope>IDENTIFICATION</scope>
    <source>
        <tissue evidence="8">Leaf</tissue>
    </source>
</reference>
<feature type="transmembrane region" description="Helical" evidence="5">
    <location>
        <begin position="202"/>
        <end position="220"/>
    </location>
</feature>
<keyword evidence="4 5" id="KW-0472">Membrane</keyword>
<comment type="subcellular location">
    <subcellularLocation>
        <location evidence="1">Membrane</location>
        <topology evidence="1">Multi-pass membrane protein</topology>
    </subcellularLocation>
</comment>
<evidence type="ECO:0000256" key="5">
    <source>
        <dbReference type="SAM" id="Phobius"/>
    </source>
</evidence>
<dbReference type="Proteomes" id="UP000189701">
    <property type="component" value="Unplaced"/>
</dbReference>